<feature type="signal peptide" evidence="1">
    <location>
        <begin position="1"/>
        <end position="16"/>
    </location>
</feature>
<evidence type="ECO:0000313" key="2">
    <source>
        <dbReference type="EnsemblMetazoa" id="XP_022654830"/>
    </source>
</evidence>
<reference evidence="2" key="1">
    <citation type="submission" date="2021-01" db="UniProtKB">
        <authorList>
            <consortium name="EnsemblMetazoa"/>
        </authorList>
    </citation>
    <scope>IDENTIFICATION</scope>
</reference>
<dbReference type="OrthoDB" id="6501437at2759"/>
<dbReference type="RefSeq" id="XP_022654830.1">
    <property type="nucleotide sequence ID" value="XM_022799095.1"/>
</dbReference>
<dbReference type="PROSITE" id="PS51257">
    <property type="entry name" value="PROKAR_LIPOPROTEIN"/>
    <property type="match status" value="1"/>
</dbReference>
<dbReference type="InParanoid" id="A0A7M7JNG4"/>
<evidence type="ECO:0000256" key="1">
    <source>
        <dbReference type="SAM" id="SignalP"/>
    </source>
</evidence>
<dbReference type="KEGG" id="vde:111247770"/>
<proteinExistence type="predicted"/>
<protein>
    <submittedName>
        <fullName evidence="2">Uncharacterized protein</fullName>
    </submittedName>
</protein>
<evidence type="ECO:0000313" key="3">
    <source>
        <dbReference type="Proteomes" id="UP000594260"/>
    </source>
</evidence>
<dbReference type="GeneID" id="111247770"/>
<dbReference type="EnsemblMetazoa" id="XM_022799095">
    <property type="protein sequence ID" value="XP_022654830"/>
    <property type="gene ID" value="LOC111247770"/>
</dbReference>
<keyword evidence="1" id="KW-0732">Signal</keyword>
<sequence>MRFLVVFCGLMTAACAQLSSTTLGSAKKGCDFGVPINGQIGWVKVPCDKTNEEAKKIGLGAGAEFLGSSRLSGFVGGEQYAIHGKVNGKCCSQRVEKSAQAQPWKTSDLCCHDTCPAWMKC</sequence>
<name>A0A7M7JNG4_VARDE</name>
<dbReference type="AlphaFoldDB" id="A0A7M7JNG4"/>
<dbReference type="Proteomes" id="UP000594260">
    <property type="component" value="Unplaced"/>
</dbReference>
<organism evidence="2 3">
    <name type="scientific">Varroa destructor</name>
    <name type="common">Honeybee mite</name>
    <dbReference type="NCBI Taxonomy" id="109461"/>
    <lineage>
        <taxon>Eukaryota</taxon>
        <taxon>Metazoa</taxon>
        <taxon>Ecdysozoa</taxon>
        <taxon>Arthropoda</taxon>
        <taxon>Chelicerata</taxon>
        <taxon>Arachnida</taxon>
        <taxon>Acari</taxon>
        <taxon>Parasitiformes</taxon>
        <taxon>Mesostigmata</taxon>
        <taxon>Gamasina</taxon>
        <taxon>Dermanyssoidea</taxon>
        <taxon>Varroidae</taxon>
        <taxon>Varroa</taxon>
    </lineage>
</organism>
<feature type="chain" id="PRO_5029705234" evidence="1">
    <location>
        <begin position="17"/>
        <end position="121"/>
    </location>
</feature>
<accession>A0A7M7JNG4</accession>
<keyword evidence="3" id="KW-1185">Reference proteome</keyword>